<comment type="caution">
    <text evidence="1">The sequence shown here is derived from an EMBL/GenBank/DDBJ whole genome shotgun (WGS) entry which is preliminary data.</text>
</comment>
<proteinExistence type="predicted"/>
<organism evidence="1 2">
    <name type="scientific">Salinarimonas soli</name>
    <dbReference type="NCBI Taxonomy" id="1638099"/>
    <lineage>
        <taxon>Bacteria</taxon>
        <taxon>Pseudomonadati</taxon>
        <taxon>Pseudomonadota</taxon>
        <taxon>Alphaproteobacteria</taxon>
        <taxon>Hyphomicrobiales</taxon>
        <taxon>Salinarimonadaceae</taxon>
        <taxon>Salinarimonas</taxon>
    </lineage>
</organism>
<protein>
    <submittedName>
        <fullName evidence="1">Uncharacterized protein</fullName>
    </submittedName>
</protein>
<reference evidence="1 2" key="1">
    <citation type="submission" date="2019-09" db="EMBL/GenBank/DDBJ databases">
        <title>Salinarimonas rosea gen. nov., sp. nov., a new member of the a-2 subgroup of the Proteobacteria.</title>
        <authorList>
            <person name="Liu J."/>
        </authorList>
    </citation>
    <scope>NUCLEOTIDE SEQUENCE [LARGE SCALE GENOMIC DNA]</scope>
    <source>
        <strain evidence="1 2">BN140002</strain>
    </source>
</reference>
<name>A0A5B2VG08_9HYPH</name>
<sequence length="103" mass="11894">MADHIDEEIWEITRERSRNRIKQMDAEELTAYIARALACGAFEHDALPEDLRQPLHATIDDLADERRGSPEQVAIEAFRWHGYRAEMSTTGELSLLRAMWLQG</sequence>
<dbReference type="EMBL" id="VUOA01000020">
    <property type="protein sequence ID" value="KAA2237067.1"/>
    <property type="molecule type" value="Genomic_DNA"/>
</dbReference>
<evidence type="ECO:0000313" key="1">
    <source>
        <dbReference type="EMBL" id="KAA2237067.1"/>
    </source>
</evidence>
<dbReference type="RefSeq" id="WP_149817564.1">
    <property type="nucleotide sequence ID" value="NZ_VUOA01000020.1"/>
</dbReference>
<dbReference type="AlphaFoldDB" id="A0A5B2VG08"/>
<dbReference type="Proteomes" id="UP000323142">
    <property type="component" value="Unassembled WGS sequence"/>
</dbReference>
<gene>
    <name evidence="1" type="ORF">F0L46_11420</name>
</gene>
<evidence type="ECO:0000313" key="2">
    <source>
        <dbReference type="Proteomes" id="UP000323142"/>
    </source>
</evidence>
<accession>A0A5B2VG08</accession>
<reference evidence="1 2" key="2">
    <citation type="submission" date="2019-09" db="EMBL/GenBank/DDBJ databases">
        <authorList>
            <person name="Jin C."/>
        </authorList>
    </citation>
    <scope>NUCLEOTIDE SEQUENCE [LARGE SCALE GENOMIC DNA]</scope>
    <source>
        <strain evidence="1 2">BN140002</strain>
    </source>
</reference>
<keyword evidence="2" id="KW-1185">Reference proteome</keyword>